<gene>
    <name evidence="6" type="ORF">EDC65_2261</name>
</gene>
<dbReference type="Pfam" id="PF03288">
    <property type="entry name" value="Pox_D5"/>
    <property type="match status" value="1"/>
</dbReference>
<sequence length="496" mass="55265">MPDARPAVGTPPPTPADDPALDWLLGGLPRNDMGNAERAIGRFGRDLIFCPEMGWLAWIGTHWSLERGTQLANLIVQRTAELINAELAARQDPTRYPADDTVWPAKEQGAHLAWAVATGDVRRLNGMLRVMEHRLTIAPRALDADAWILPVANGTLELRSTAASADGGIAFREHRRDDLTTRSAPVAYDREATCPKTMAWLQHMQPDPEIRLFMQRAAGYALTGTTGEQCAFLFLGEGANGKSTFVNLIRGVLGDYAGTLPVETLLEDERGRSGSQAAPELSRLTGVRVVFAAEPEKKRRLSTSAIKSMASGEPMLVRELNKPFFELDVQFKVIMSFNRRPQVPTEDEGMWRRLRLVPWPVIIPKDDRIPDLHLRLLREEAPGILNWMLDGLRVWKETGLAAPEAVLAATDSYRQDQDPIGEFLGDVTMAMPSASVTAADLYRAYQRWCTRNAQEPLHMRTFGRTLGDRGIVRGKSSIIIYRGITLRAEWQPPYDD</sequence>
<keyword evidence="2" id="KW-0378">Hydrolase</keyword>
<accession>A0A3N1M3Z7</accession>
<dbReference type="Gene3D" id="3.40.50.300">
    <property type="entry name" value="P-loop containing nucleotide triphosphate hydrolases"/>
    <property type="match status" value="1"/>
</dbReference>
<evidence type="ECO:0000256" key="3">
    <source>
        <dbReference type="ARBA" id="ARBA00022806"/>
    </source>
</evidence>
<dbReference type="GO" id="GO:0005524">
    <property type="term" value="F:ATP binding"/>
    <property type="evidence" value="ECO:0007669"/>
    <property type="project" value="UniProtKB-KW"/>
</dbReference>
<dbReference type="Pfam" id="PF08706">
    <property type="entry name" value="D5_N"/>
    <property type="match status" value="1"/>
</dbReference>
<dbReference type="AlphaFoldDB" id="A0A3N1M3Z7"/>
<reference evidence="6 7" key="1">
    <citation type="submission" date="2018-11" db="EMBL/GenBank/DDBJ databases">
        <title>Genomic Encyclopedia of Type Strains, Phase IV (KMG-IV): sequencing the most valuable type-strain genomes for metagenomic binning, comparative biology and taxonomic classification.</title>
        <authorList>
            <person name="Goeker M."/>
        </authorList>
    </citation>
    <scope>NUCLEOTIDE SEQUENCE [LARGE SCALE GENOMIC DNA]</scope>
    <source>
        <strain evidence="6 7">DSM 5900</strain>
    </source>
</reference>
<dbReference type="PANTHER" id="PTHR35372:SF2">
    <property type="entry name" value="SF3 HELICASE DOMAIN-CONTAINING PROTEIN"/>
    <property type="match status" value="1"/>
</dbReference>
<dbReference type="GO" id="GO:0016787">
    <property type="term" value="F:hydrolase activity"/>
    <property type="evidence" value="ECO:0007669"/>
    <property type="project" value="UniProtKB-KW"/>
</dbReference>
<keyword evidence="7" id="KW-1185">Reference proteome</keyword>
<keyword evidence="3 6" id="KW-0347">Helicase</keyword>
<dbReference type="InterPro" id="IPR051620">
    <property type="entry name" value="ORF904-like_C"/>
</dbReference>
<keyword evidence="1" id="KW-0547">Nucleotide-binding</keyword>
<evidence type="ECO:0000256" key="1">
    <source>
        <dbReference type="ARBA" id="ARBA00022741"/>
    </source>
</evidence>
<dbReference type="Proteomes" id="UP000278222">
    <property type="component" value="Unassembled WGS sequence"/>
</dbReference>
<dbReference type="PROSITE" id="PS51206">
    <property type="entry name" value="SF3_HELICASE_1"/>
    <property type="match status" value="1"/>
</dbReference>
<evidence type="ECO:0000313" key="6">
    <source>
        <dbReference type="EMBL" id="ROQ00462.1"/>
    </source>
</evidence>
<feature type="domain" description="SF3 helicase" evidence="5">
    <location>
        <begin position="209"/>
        <end position="372"/>
    </location>
</feature>
<evidence type="ECO:0000259" key="5">
    <source>
        <dbReference type="PROSITE" id="PS51206"/>
    </source>
</evidence>
<dbReference type="SMART" id="SM00885">
    <property type="entry name" value="D5_N"/>
    <property type="match status" value="1"/>
</dbReference>
<dbReference type="InterPro" id="IPR014015">
    <property type="entry name" value="Helicase_SF3_DNA-vir"/>
</dbReference>
<dbReference type="InterPro" id="IPR006500">
    <property type="entry name" value="Helicase_put_C_phage/plasmid"/>
</dbReference>
<dbReference type="SUPFAM" id="SSF52540">
    <property type="entry name" value="P-loop containing nucleoside triphosphate hydrolases"/>
    <property type="match status" value="1"/>
</dbReference>
<dbReference type="InterPro" id="IPR027417">
    <property type="entry name" value="P-loop_NTPase"/>
</dbReference>
<dbReference type="InterPro" id="IPR045455">
    <property type="entry name" value="NrS-1_pol-like_helicase"/>
</dbReference>
<dbReference type="EMBL" id="RJKX01000013">
    <property type="protein sequence ID" value="ROQ00462.1"/>
    <property type="molecule type" value="Genomic_DNA"/>
</dbReference>
<dbReference type="Pfam" id="PF19263">
    <property type="entry name" value="DUF5906"/>
    <property type="match status" value="1"/>
</dbReference>
<dbReference type="NCBIfam" id="TIGR01613">
    <property type="entry name" value="primase_Cterm"/>
    <property type="match status" value="1"/>
</dbReference>
<evidence type="ECO:0000256" key="2">
    <source>
        <dbReference type="ARBA" id="ARBA00022801"/>
    </source>
</evidence>
<protein>
    <submittedName>
        <fullName evidence="6">Putative DNA primase/helicase</fullName>
    </submittedName>
</protein>
<dbReference type="PANTHER" id="PTHR35372">
    <property type="entry name" value="ATP BINDING PROTEIN-RELATED"/>
    <property type="match status" value="1"/>
</dbReference>
<dbReference type="InterPro" id="IPR014818">
    <property type="entry name" value="Phage/plasmid_primase_P4_C"/>
</dbReference>
<name>A0A3N1M3Z7_9PROT</name>
<dbReference type="GO" id="GO:0004386">
    <property type="term" value="F:helicase activity"/>
    <property type="evidence" value="ECO:0007669"/>
    <property type="project" value="UniProtKB-KW"/>
</dbReference>
<dbReference type="InterPro" id="IPR004968">
    <property type="entry name" value="DNA_primase/NTPase_C"/>
</dbReference>
<evidence type="ECO:0000256" key="4">
    <source>
        <dbReference type="ARBA" id="ARBA00022840"/>
    </source>
</evidence>
<organism evidence="6 7">
    <name type="scientific">Stella humosa</name>
    <dbReference type="NCBI Taxonomy" id="94"/>
    <lineage>
        <taxon>Bacteria</taxon>
        <taxon>Pseudomonadati</taxon>
        <taxon>Pseudomonadota</taxon>
        <taxon>Alphaproteobacteria</taxon>
        <taxon>Rhodospirillales</taxon>
        <taxon>Stellaceae</taxon>
        <taxon>Stella</taxon>
    </lineage>
</organism>
<evidence type="ECO:0000313" key="7">
    <source>
        <dbReference type="Proteomes" id="UP000278222"/>
    </source>
</evidence>
<proteinExistence type="predicted"/>
<keyword evidence="4" id="KW-0067">ATP-binding</keyword>
<comment type="caution">
    <text evidence="6">The sequence shown here is derived from an EMBL/GenBank/DDBJ whole genome shotgun (WGS) entry which is preliminary data.</text>
</comment>